<evidence type="ECO:0000313" key="5">
    <source>
        <dbReference type="Proteomes" id="UP000032427"/>
    </source>
</evidence>
<name>A0A090K2A0_9GAMM</name>
<dbReference type="Proteomes" id="UP000032427">
    <property type="component" value="Chromosome 2"/>
</dbReference>
<evidence type="ECO:0000259" key="3">
    <source>
        <dbReference type="Pfam" id="PF03358"/>
    </source>
</evidence>
<dbReference type="Gene3D" id="3.40.50.360">
    <property type="match status" value="1"/>
</dbReference>
<organism evidence="4 5">
    <name type="scientific">Aliivibrio wodanis</name>
    <dbReference type="NCBI Taxonomy" id="80852"/>
    <lineage>
        <taxon>Bacteria</taxon>
        <taxon>Pseudomonadati</taxon>
        <taxon>Pseudomonadota</taxon>
        <taxon>Gammaproteobacteria</taxon>
        <taxon>Vibrionales</taxon>
        <taxon>Vibrionaceae</taxon>
        <taxon>Aliivibrio</taxon>
    </lineage>
</organism>
<dbReference type="OrthoDB" id="5767802at2"/>
<dbReference type="AlphaFoldDB" id="A0A090K2A0"/>
<proteinExistence type="predicted"/>
<sequence length="175" mass="18793">MKILALAASSSSTSINKQLATYAAGLVPNSDIDVLDLNDFEMPIFSEDKEKELGQPEPAKRFFQKIGEADAIVISYAEHNGSYAAAFKNVFDWTSRIDMKVYQGKPVIMLATSPGPGGAATVLAAATGSAPYFAADVKGSLSIPSFYDNFDMEKGELRNEELVQQLKTAMSALAL</sequence>
<dbReference type="HOGENOM" id="CLU_055322_4_1_6"/>
<dbReference type="EMBL" id="LN554847">
    <property type="protein sequence ID" value="CED57878.1"/>
    <property type="molecule type" value="Genomic_DNA"/>
</dbReference>
<keyword evidence="2" id="KW-0288">FMN</keyword>
<keyword evidence="2" id="KW-0285">Flavoprotein</keyword>
<dbReference type="PATRIC" id="fig|80852.17.peg.4074"/>
<dbReference type="KEGG" id="awd:AWOD_II_1265"/>
<reference evidence="5" key="1">
    <citation type="submission" date="2014-09" db="EMBL/GenBank/DDBJ databases">
        <authorList>
            <person name="Hjerde E."/>
        </authorList>
    </citation>
    <scope>NUCLEOTIDE SEQUENCE [LARGE SCALE GENOMIC DNA]</scope>
    <source>
        <strain evidence="5">06/09/139</strain>
    </source>
</reference>
<feature type="domain" description="NADPH-dependent FMN reductase-like" evidence="3">
    <location>
        <begin position="1"/>
        <end position="127"/>
    </location>
</feature>
<evidence type="ECO:0000256" key="1">
    <source>
        <dbReference type="ARBA" id="ARBA00001917"/>
    </source>
</evidence>
<dbReference type="SUPFAM" id="SSF52218">
    <property type="entry name" value="Flavoproteins"/>
    <property type="match status" value="1"/>
</dbReference>
<evidence type="ECO:0000256" key="2">
    <source>
        <dbReference type="ARBA" id="ARBA00022643"/>
    </source>
</evidence>
<dbReference type="Pfam" id="PF03358">
    <property type="entry name" value="FMN_red"/>
    <property type="match status" value="1"/>
</dbReference>
<dbReference type="InterPro" id="IPR005025">
    <property type="entry name" value="FMN_Rdtase-like_dom"/>
</dbReference>
<dbReference type="GO" id="GO:0010181">
    <property type="term" value="F:FMN binding"/>
    <property type="evidence" value="ECO:0007669"/>
    <property type="project" value="TreeGrafter"/>
</dbReference>
<dbReference type="GO" id="GO:0005829">
    <property type="term" value="C:cytosol"/>
    <property type="evidence" value="ECO:0007669"/>
    <property type="project" value="TreeGrafter"/>
</dbReference>
<dbReference type="PANTHER" id="PTHR30543:SF21">
    <property type="entry name" value="NAD(P)H-DEPENDENT FMN REDUCTASE LOT6"/>
    <property type="match status" value="1"/>
</dbReference>
<evidence type="ECO:0000313" key="4">
    <source>
        <dbReference type="EMBL" id="CED57878.1"/>
    </source>
</evidence>
<dbReference type="GeneID" id="28543521"/>
<keyword evidence="5" id="KW-1185">Reference proteome</keyword>
<dbReference type="InterPro" id="IPR029039">
    <property type="entry name" value="Flavoprotein-like_sf"/>
</dbReference>
<comment type="cofactor">
    <cofactor evidence="1">
        <name>FMN</name>
        <dbReference type="ChEBI" id="CHEBI:58210"/>
    </cofactor>
</comment>
<dbReference type="STRING" id="80852.AWOD_II_1265"/>
<dbReference type="InterPro" id="IPR050712">
    <property type="entry name" value="NAD(P)H-dep_reductase"/>
</dbReference>
<gene>
    <name evidence="4" type="ORF">AWOD_II_1265</name>
</gene>
<accession>A0A090K2A0</accession>
<protein>
    <submittedName>
        <fullName evidence="4">NADPH-dependent FMN reductase</fullName>
    </submittedName>
</protein>
<dbReference type="PANTHER" id="PTHR30543">
    <property type="entry name" value="CHROMATE REDUCTASE"/>
    <property type="match status" value="1"/>
</dbReference>
<dbReference type="GO" id="GO:0016491">
    <property type="term" value="F:oxidoreductase activity"/>
    <property type="evidence" value="ECO:0007669"/>
    <property type="project" value="InterPro"/>
</dbReference>